<dbReference type="PANTHER" id="PTHR45913">
    <property type="entry name" value="EPM2A-INTERACTING PROTEIN 1"/>
    <property type="match status" value="1"/>
</dbReference>
<gene>
    <name evidence="1" type="primary">SCAND3_6</name>
    <name evidence="1" type="ORF">NPIL_418691</name>
</gene>
<evidence type="ECO:0000313" key="1">
    <source>
        <dbReference type="EMBL" id="GFS49785.1"/>
    </source>
</evidence>
<comment type="caution">
    <text evidence="1">The sequence shown here is derived from an EMBL/GenBank/DDBJ whole genome shotgun (WGS) entry which is preliminary data.</text>
</comment>
<dbReference type="PANTHER" id="PTHR45913:SF19">
    <property type="entry name" value="LOW QUALITY PROTEIN: ZINC FINGER BED DOMAIN-CONTAINING PROTEIN 5-LIKE"/>
    <property type="match status" value="1"/>
</dbReference>
<dbReference type="EMBL" id="BMAW01091430">
    <property type="protein sequence ID" value="GFS49785.1"/>
    <property type="molecule type" value="Genomic_DNA"/>
</dbReference>
<protein>
    <submittedName>
        <fullName evidence="1">SCAN domain-containing protein 3</fullName>
    </submittedName>
</protein>
<reference evidence="1" key="1">
    <citation type="submission" date="2020-08" db="EMBL/GenBank/DDBJ databases">
        <title>Multicomponent nature underlies the extraordinary mechanical properties of spider dragline silk.</title>
        <authorList>
            <person name="Kono N."/>
            <person name="Nakamura H."/>
            <person name="Mori M."/>
            <person name="Yoshida Y."/>
            <person name="Ohtoshi R."/>
            <person name="Malay A.D."/>
            <person name="Moran D.A.P."/>
            <person name="Tomita M."/>
            <person name="Numata K."/>
            <person name="Arakawa K."/>
        </authorList>
    </citation>
    <scope>NUCLEOTIDE SEQUENCE</scope>
</reference>
<sequence length="110" mass="12318">MISLPKIDRNNAFSKTASIRNNALLTSYKVAHRIAKCKKPHTIAEELILQAAVGKENIMVGKSVGKLLLKVNLSINTTSRRMRHMAKNINDQSIEKVKEVEFALVRSIYG</sequence>
<evidence type="ECO:0000313" key="2">
    <source>
        <dbReference type="Proteomes" id="UP000887013"/>
    </source>
</evidence>
<organism evidence="1 2">
    <name type="scientific">Nephila pilipes</name>
    <name type="common">Giant wood spider</name>
    <name type="synonym">Nephila maculata</name>
    <dbReference type="NCBI Taxonomy" id="299642"/>
    <lineage>
        <taxon>Eukaryota</taxon>
        <taxon>Metazoa</taxon>
        <taxon>Ecdysozoa</taxon>
        <taxon>Arthropoda</taxon>
        <taxon>Chelicerata</taxon>
        <taxon>Arachnida</taxon>
        <taxon>Araneae</taxon>
        <taxon>Araneomorphae</taxon>
        <taxon>Entelegynae</taxon>
        <taxon>Araneoidea</taxon>
        <taxon>Nephilidae</taxon>
        <taxon>Nephila</taxon>
    </lineage>
</organism>
<proteinExistence type="predicted"/>
<name>A0A8X6MGK2_NEPPI</name>
<dbReference type="AlphaFoldDB" id="A0A8X6MGK2"/>
<dbReference type="Proteomes" id="UP000887013">
    <property type="component" value="Unassembled WGS sequence"/>
</dbReference>
<accession>A0A8X6MGK2</accession>
<dbReference type="OrthoDB" id="1101576at2759"/>
<keyword evidence="2" id="KW-1185">Reference proteome</keyword>